<evidence type="ECO:0000256" key="1">
    <source>
        <dbReference type="SAM" id="MobiDB-lite"/>
    </source>
</evidence>
<feature type="domain" description="Methyltransferase" evidence="3">
    <location>
        <begin position="240"/>
        <end position="337"/>
    </location>
</feature>
<dbReference type="Proteomes" id="UP001217485">
    <property type="component" value="Unassembled WGS sequence"/>
</dbReference>
<dbReference type="Pfam" id="PF13649">
    <property type="entry name" value="Methyltransf_25"/>
    <property type="match status" value="1"/>
</dbReference>
<keyword evidence="4" id="KW-0489">Methyltransferase</keyword>
<dbReference type="Gene3D" id="3.40.630.30">
    <property type="match status" value="1"/>
</dbReference>
<sequence>MITQRGLRAEDRPLIAALLESVPAFTDDERAVALELVDVTLGQPSTDGYGYRFVLSFQGAPGGDGAPRLLGYLCYGRTPMTQSTYDLYWIATSPDFARSGVARGLVSTMESEIAREGGGLVRVETGSREGHGAAVRFYDAVQFTRSAVLADFYAPGDDLIIYTRRVASAAPSAGETSARGEAPARGEATARGEAPARSDTRPPGEPALYDAAFGYRDYAAERDFLLACARRFGGRPVQRVLSWACGPARHLEAFAELGVGCAGADGSAAMIAYAERAAFARGAGAGIRFSCAELDERPDVAPVDLSFVPLSAIHQLATPAALERHLRLAASLLLPGGVHVIEATHPADLTPSGVNRTEWTELRGEQSIDARFRIHIERSTPDRVVPVTLEVVCSARRNGGAPRELSSIRQEVTWYIPDLAGWRRVAERVPELSLVATLGDFNVDVPFEHAAAWRLILVLKRL</sequence>
<keyword evidence="5" id="KW-1185">Reference proteome</keyword>
<reference evidence="4 5" key="1">
    <citation type="submission" date="2023-01" db="EMBL/GenBank/DDBJ databases">
        <title>Minimal conservation of predation-associated metabolite biosynthetic gene clusters underscores biosynthetic potential of Myxococcota including descriptions for ten novel species: Archangium lansinium sp. nov., Myxococcus landrumus sp. nov., Nannocystis bai.</title>
        <authorList>
            <person name="Ahearne A."/>
            <person name="Stevens C."/>
            <person name="Dowd S."/>
        </authorList>
    </citation>
    <scope>NUCLEOTIDE SEQUENCE [LARGE SCALE GENOMIC DNA]</scope>
    <source>
        <strain evidence="4 5">WIWO2</strain>
    </source>
</reference>
<organism evidence="4 5">
    <name type="scientific">Sorangium atrum</name>
    <dbReference type="NCBI Taxonomy" id="2995308"/>
    <lineage>
        <taxon>Bacteria</taxon>
        <taxon>Pseudomonadati</taxon>
        <taxon>Myxococcota</taxon>
        <taxon>Polyangia</taxon>
        <taxon>Polyangiales</taxon>
        <taxon>Polyangiaceae</taxon>
        <taxon>Sorangium</taxon>
    </lineage>
</organism>
<keyword evidence="4" id="KW-0808">Transferase</keyword>
<dbReference type="EMBL" id="JAQNDK010000003">
    <property type="protein sequence ID" value="MDC0680919.1"/>
    <property type="molecule type" value="Genomic_DNA"/>
</dbReference>
<dbReference type="SUPFAM" id="SSF55729">
    <property type="entry name" value="Acyl-CoA N-acyltransferases (Nat)"/>
    <property type="match status" value="1"/>
</dbReference>
<name>A0ABT5C3E5_9BACT</name>
<evidence type="ECO:0000259" key="2">
    <source>
        <dbReference type="Pfam" id="PF00583"/>
    </source>
</evidence>
<evidence type="ECO:0000313" key="5">
    <source>
        <dbReference type="Proteomes" id="UP001217485"/>
    </source>
</evidence>
<dbReference type="GO" id="GO:0008168">
    <property type="term" value="F:methyltransferase activity"/>
    <property type="evidence" value="ECO:0007669"/>
    <property type="project" value="UniProtKB-KW"/>
</dbReference>
<dbReference type="CDD" id="cd04301">
    <property type="entry name" value="NAT_SF"/>
    <property type="match status" value="1"/>
</dbReference>
<dbReference type="Gene3D" id="2.20.25.110">
    <property type="entry name" value="S-adenosyl-L-methionine-dependent methyltransferases"/>
    <property type="match status" value="1"/>
</dbReference>
<gene>
    <name evidence="4" type="ORF">POL72_24480</name>
</gene>
<accession>A0ABT5C3E5</accession>
<dbReference type="RefSeq" id="WP_272097973.1">
    <property type="nucleotide sequence ID" value="NZ_JAQNDK010000003.1"/>
</dbReference>
<protein>
    <submittedName>
        <fullName evidence="4">Bifunctional GNAT family N-acetyltransferase/class I SAM-dependent methyltransferase</fullName>
    </submittedName>
</protein>
<dbReference type="Pfam" id="PF00583">
    <property type="entry name" value="Acetyltransf_1"/>
    <property type="match status" value="1"/>
</dbReference>
<feature type="region of interest" description="Disordered" evidence="1">
    <location>
        <begin position="172"/>
        <end position="205"/>
    </location>
</feature>
<feature type="compositionally biased region" description="Basic and acidic residues" evidence="1">
    <location>
        <begin position="182"/>
        <end position="202"/>
    </location>
</feature>
<dbReference type="SUPFAM" id="SSF53335">
    <property type="entry name" value="S-adenosyl-L-methionine-dependent methyltransferases"/>
    <property type="match status" value="1"/>
</dbReference>
<dbReference type="InterPro" id="IPR029063">
    <property type="entry name" value="SAM-dependent_MTases_sf"/>
</dbReference>
<dbReference type="InterPro" id="IPR000182">
    <property type="entry name" value="GNAT_dom"/>
</dbReference>
<dbReference type="InterPro" id="IPR016181">
    <property type="entry name" value="Acyl_CoA_acyltransferase"/>
</dbReference>
<dbReference type="GO" id="GO:0032259">
    <property type="term" value="P:methylation"/>
    <property type="evidence" value="ECO:0007669"/>
    <property type="project" value="UniProtKB-KW"/>
</dbReference>
<dbReference type="InterPro" id="IPR041698">
    <property type="entry name" value="Methyltransf_25"/>
</dbReference>
<evidence type="ECO:0000313" key="4">
    <source>
        <dbReference type="EMBL" id="MDC0680919.1"/>
    </source>
</evidence>
<proteinExistence type="predicted"/>
<evidence type="ECO:0000259" key="3">
    <source>
        <dbReference type="Pfam" id="PF13649"/>
    </source>
</evidence>
<feature type="domain" description="N-acetyltransferase" evidence="2">
    <location>
        <begin position="68"/>
        <end position="139"/>
    </location>
</feature>
<comment type="caution">
    <text evidence="4">The sequence shown here is derived from an EMBL/GenBank/DDBJ whole genome shotgun (WGS) entry which is preliminary data.</text>
</comment>
<dbReference type="Gene3D" id="3.40.50.150">
    <property type="entry name" value="Vaccinia Virus protein VP39"/>
    <property type="match status" value="1"/>
</dbReference>